<evidence type="ECO:0000313" key="1">
    <source>
        <dbReference type="EMBL" id="MBB4931787.1"/>
    </source>
</evidence>
<gene>
    <name evidence="1" type="ORF">F4561_002607</name>
</gene>
<proteinExistence type="predicted"/>
<dbReference type="AlphaFoldDB" id="A0A7W7RGY9"/>
<organism evidence="1 2">
    <name type="scientific">Lipingzhangella halophila</name>
    <dbReference type="NCBI Taxonomy" id="1783352"/>
    <lineage>
        <taxon>Bacteria</taxon>
        <taxon>Bacillati</taxon>
        <taxon>Actinomycetota</taxon>
        <taxon>Actinomycetes</taxon>
        <taxon>Streptosporangiales</taxon>
        <taxon>Nocardiopsidaceae</taxon>
        <taxon>Lipingzhangella</taxon>
    </lineage>
</organism>
<name>A0A7W7RGY9_9ACTN</name>
<reference evidence="1 2" key="1">
    <citation type="submission" date="2020-08" db="EMBL/GenBank/DDBJ databases">
        <title>Sequencing the genomes of 1000 actinobacteria strains.</title>
        <authorList>
            <person name="Klenk H.-P."/>
        </authorList>
    </citation>
    <scope>NUCLEOTIDE SEQUENCE [LARGE SCALE GENOMIC DNA]</scope>
    <source>
        <strain evidence="1 2">DSM 102030</strain>
    </source>
</reference>
<sequence>MTEPREPRDAWDQVAAEELEHLQYLAGQQDRDQQARREETPR</sequence>
<keyword evidence="2" id="KW-1185">Reference proteome</keyword>
<dbReference type="EMBL" id="JACHJT010000001">
    <property type="protein sequence ID" value="MBB4931787.1"/>
    <property type="molecule type" value="Genomic_DNA"/>
</dbReference>
<evidence type="ECO:0000313" key="2">
    <source>
        <dbReference type="Proteomes" id="UP000523007"/>
    </source>
</evidence>
<protein>
    <submittedName>
        <fullName evidence="1">Uncharacterized protein</fullName>
    </submittedName>
</protein>
<dbReference type="Proteomes" id="UP000523007">
    <property type="component" value="Unassembled WGS sequence"/>
</dbReference>
<dbReference type="RefSeq" id="WP_281384091.1">
    <property type="nucleotide sequence ID" value="NZ_JACHJT010000001.1"/>
</dbReference>
<comment type="caution">
    <text evidence="1">The sequence shown here is derived from an EMBL/GenBank/DDBJ whole genome shotgun (WGS) entry which is preliminary data.</text>
</comment>
<accession>A0A7W7RGY9</accession>